<evidence type="ECO:0000313" key="2">
    <source>
        <dbReference type="EMBL" id="QHI67942.1"/>
    </source>
</evidence>
<dbReference type="EMBL" id="CP047593">
    <property type="protein sequence ID" value="QHI67942.1"/>
    <property type="molecule type" value="Genomic_DNA"/>
</dbReference>
<accession>A0A6P1M1G5</accession>
<dbReference type="InterPro" id="IPR050238">
    <property type="entry name" value="DNA_Rep/Repair_Clamp_Loader"/>
</dbReference>
<dbReference type="KEGG" id="taer:GT409_00260"/>
<dbReference type="PANTHER" id="PTHR11669">
    <property type="entry name" value="REPLICATION FACTOR C / DNA POLYMERASE III GAMMA-TAU SUBUNIT"/>
    <property type="match status" value="1"/>
</dbReference>
<organism evidence="2 3">
    <name type="scientific">Tichowtungia aerotolerans</name>
    <dbReference type="NCBI Taxonomy" id="2697043"/>
    <lineage>
        <taxon>Bacteria</taxon>
        <taxon>Pseudomonadati</taxon>
        <taxon>Kiritimatiellota</taxon>
        <taxon>Tichowtungiia</taxon>
        <taxon>Tichowtungiales</taxon>
        <taxon>Tichowtungiaceae</taxon>
        <taxon>Tichowtungia</taxon>
    </lineage>
</organism>
<dbReference type="AlphaFoldDB" id="A0A6P1M1G5"/>
<name>A0A6P1M1G5_9BACT</name>
<dbReference type="GO" id="GO:0006261">
    <property type="term" value="P:DNA-templated DNA replication"/>
    <property type="evidence" value="ECO:0007669"/>
    <property type="project" value="TreeGrafter"/>
</dbReference>
<evidence type="ECO:0000256" key="1">
    <source>
        <dbReference type="SAM" id="Coils"/>
    </source>
</evidence>
<dbReference type="SUPFAM" id="SSF52540">
    <property type="entry name" value="P-loop containing nucleoside triphosphate hydrolases"/>
    <property type="match status" value="1"/>
</dbReference>
<gene>
    <name evidence="2" type="ORF">GT409_00260</name>
</gene>
<dbReference type="PANTHER" id="PTHR11669:SF8">
    <property type="entry name" value="DNA POLYMERASE III SUBUNIT DELTA"/>
    <property type="match status" value="1"/>
</dbReference>
<dbReference type="InterPro" id="IPR027417">
    <property type="entry name" value="P-loop_NTPase"/>
</dbReference>
<evidence type="ECO:0008006" key="4">
    <source>
        <dbReference type="Google" id="ProtNLM"/>
    </source>
</evidence>
<keyword evidence="3" id="KW-1185">Reference proteome</keyword>
<proteinExistence type="predicted"/>
<feature type="coiled-coil region" evidence="1">
    <location>
        <begin position="185"/>
        <end position="217"/>
    </location>
</feature>
<reference evidence="2 3" key="1">
    <citation type="submission" date="2020-01" db="EMBL/GenBank/DDBJ databases">
        <title>Ponticoccus aerotolerans gen. nov., sp. nov., an anaerobic bacterium and proposal of Ponticoccusceae fam. nov., Ponticoccusles ord. nov. and Ponticoccuse classis nov. in the phylum Kiritimatiellaeota.</title>
        <authorList>
            <person name="Zhou L.Y."/>
            <person name="Du Z.J."/>
        </authorList>
    </citation>
    <scope>NUCLEOTIDE SEQUENCE [LARGE SCALE GENOMIC DNA]</scope>
    <source>
        <strain evidence="2 3">S-5007</strain>
    </source>
</reference>
<dbReference type="Pfam" id="PF13177">
    <property type="entry name" value="DNA_pol3_delta2"/>
    <property type="match status" value="1"/>
</dbReference>
<keyword evidence="1" id="KW-0175">Coiled coil</keyword>
<dbReference type="Gene3D" id="3.40.50.300">
    <property type="entry name" value="P-loop containing nucleotide triphosphate hydrolases"/>
    <property type="match status" value="1"/>
</dbReference>
<dbReference type="Proteomes" id="UP000464954">
    <property type="component" value="Chromosome"/>
</dbReference>
<evidence type="ECO:0000313" key="3">
    <source>
        <dbReference type="Proteomes" id="UP000464954"/>
    </source>
</evidence>
<protein>
    <recommendedName>
        <fullName evidence="4">DNA polymerase III subunit delta</fullName>
    </recommendedName>
</protein>
<dbReference type="RefSeq" id="WP_160625976.1">
    <property type="nucleotide sequence ID" value="NZ_CP047593.1"/>
</dbReference>
<sequence>MSSEQFQKAWEGIEKGWQSGQLAHAYLLQGAPHGAALRFAEQILNLIYDNHPQVATRAHPDIAWIEPQSKSRQILIDQVRERLIQPFSQTSFSGGWKAGVIVNADRMNVQAANALLKTLEEPPAKSILLLITNEPQSLLPTISSRCQRITLTSADDEISKHWEEPLFDILRDLPPASAPEAALLAGRLTVLLNNLKKEFEAEENERLSEDLSAKEAKSLLDGRSSARLIEARAEILRMILQWQRDVLMLVIEQQDSLLHFPEEKDVLAQQALTSNRAEAFQRLAAVEEASRRLDRNLPAELVFEAFFSQMI</sequence>